<evidence type="ECO:0000313" key="2">
    <source>
        <dbReference type="Proteomes" id="UP000219167"/>
    </source>
</evidence>
<proteinExistence type="predicted"/>
<evidence type="ECO:0000313" key="1">
    <source>
        <dbReference type="EMBL" id="SOC45763.1"/>
    </source>
</evidence>
<evidence type="ECO:0008006" key="3">
    <source>
        <dbReference type="Google" id="ProtNLM"/>
    </source>
</evidence>
<accession>A0A285UVF6</accession>
<gene>
    <name evidence="1" type="ORF">SAMN05892877_117152</name>
</gene>
<dbReference type="AlphaFoldDB" id="A0A285UVF6"/>
<dbReference type="OrthoDB" id="982480at2"/>
<dbReference type="Proteomes" id="UP000219167">
    <property type="component" value="Unassembled WGS sequence"/>
</dbReference>
<reference evidence="1 2" key="1">
    <citation type="submission" date="2017-08" db="EMBL/GenBank/DDBJ databases">
        <authorList>
            <person name="de Groot N.N."/>
        </authorList>
    </citation>
    <scope>NUCLEOTIDE SEQUENCE [LARGE SCALE GENOMIC DNA]</scope>
    <source>
        <strain evidence="1 2">JC85</strain>
    </source>
</reference>
<organism evidence="1 2">
    <name type="scientific">Rhizobium subbaraonis</name>
    <dbReference type="NCBI Taxonomy" id="908946"/>
    <lineage>
        <taxon>Bacteria</taxon>
        <taxon>Pseudomonadati</taxon>
        <taxon>Pseudomonadota</taxon>
        <taxon>Alphaproteobacteria</taxon>
        <taxon>Hyphomicrobiales</taxon>
        <taxon>Rhizobiaceae</taxon>
        <taxon>Rhizobium/Agrobacterium group</taxon>
        <taxon>Rhizobium</taxon>
    </lineage>
</organism>
<sequence>MTGNFAATIGEWARAEMERAEAVFQTAAQMVANEVRTPVAAGGRMPVKDGNLRNSLLASTTAMPQVKEGQAKYTDPASEIALTIAGAELGSVVFLGFQAAYGPRMNYGFVGEDSLGRVYNQAGYGFVDAVAQRWPQIVAEAEAKVRFRFEAGPSLPT</sequence>
<keyword evidence="2" id="KW-1185">Reference proteome</keyword>
<name>A0A285UVF6_9HYPH</name>
<dbReference type="EMBL" id="OBQD01000017">
    <property type="protein sequence ID" value="SOC45763.1"/>
    <property type="molecule type" value="Genomic_DNA"/>
</dbReference>
<protein>
    <recommendedName>
        <fullName evidence="3">HK97 gp10 family phage protein</fullName>
    </recommendedName>
</protein>
<dbReference type="RefSeq" id="WP_097142194.1">
    <property type="nucleotide sequence ID" value="NZ_OBQD01000017.1"/>
</dbReference>